<dbReference type="InterPro" id="IPR000014">
    <property type="entry name" value="PAS"/>
</dbReference>
<dbReference type="AlphaFoldDB" id="A0A926UYD3"/>
<feature type="domain" description="HAMP" evidence="3">
    <location>
        <begin position="313"/>
        <end position="365"/>
    </location>
</feature>
<feature type="domain" description="PAS" evidence="2">
    <location>
        <begin position="381"/>
        <end position="429"/>
    </location>
</feature>
<evidence type="ECO:0000259" key="3">
    <source>
        <dbReference type="PROSITE" id="PS50885"/>
    </source>
</evidence>
<evidence type="ECO:0000313" key="5">
    <source>
        <dbReference type="Proteomes" id="UP000631421"/>
    </source>
</evidence>
<gene>
    <name evidence="4" type="ORF">H6F44_19385</name>
</gene>
<dbReference type="SUPFAM" id="SSF158472">
    <property type="entry name" value="HAMP domain-like"/>
    <property type="match status" value="1"/>
</dbReference>
<keyword evidence="5" id="KW-1185">Reference proteome</keyword>
<keyword evidence="1" id="KW-0812">Transmembrane</keyword>
<reference evidence="4" key="1">
    <citation type="journal article" date="2015" name="ISME J.">
        <title>Draft Genome Sequence of Streptomyces incarnatus NRRL8089, which Produces the Nucleoside Antibiotic Sinefungin.</title>
        <authorList>
            <person name="Oshima K."/>
            <person name="Hattori M."/>
            <person name="Shimizu H."/>
            <person name="Fukuda K."/>
            <person name="Nemoto M."/>
            <person name="Inagaki K."/>
            <person name="Tamura T."/>
        </authorList>
    </citation>
    <scope>NUCLEOTIDE SEQUENCE</scope>
    <source>
        <strain evidence="4">FACHB-1277</strain>
    </source>
</reference>
<dbReference type="InterPro" id="IPR013767">
    <property type="entry name" value="PAS_fold"/>
</dbReference>
<dbReference type="GO" id="GO:0006355">
    <property type="term" value="P:regulation of DNA-templated transcription"/>
    <property type="evidence" value="ECO:0007669"/>
    <property type="project" value="InterPro"/>
</dbReference>
<keyword evidence="1" id="KW-0472">Membrane</keyword>
<dbReference type="Proteomes" id="UP000631421">
    <property type="component" value="Unassembled WGS sequence"/>
</dbReference>
<dbReference type="InterPro" id="IPR035965">
    <property type="entry name" value="PAS-like_dom_sf"/>
</dbReference>
<organism evidence="4 5">
    <name type="scientific">Pseudanabaena cinerea FACHB-1277</name>
    <dbReference type="NCBI Taxonomy" id="2949581"/>
    <lineage>
        <taxon>Bacteria</taxon>
        <taxon>Bacillati</taxon>
        <taxon>Cyanobacteriota</taxon>
        <taxon>Cyanophyceae</taxon>
        <taxon>Pseudanabaenales</taxon>
        <taxon>Pseudanabaenaceae</taxon>
        <taxon>Pseudanabaena</taxon>
        <taxon>Pseudanabaena cinerea</taxon>
    </lineage>
</organism>
<dbReference type="CDD" id="cd18773">
    <property type="entry name" value="PDC1_HK_sensor"/>
    <property type="match status" value="1"/>
</dbReference>
<dbReference type="Gene3D" id="3.30.450.20">
    <property type="entry name" value="PAS domain"/>
    <property type="match status" value="1"/>
</dbReference>
<dbReference type="SUPFAM" id="SSF55785">
    <property type="entry name" value="PYP-like sensor domain (PAS domain)"/>
    <property type="match status" value="1"/>
</dbReference>
<dbReference type="GO" id="GO:0007165">
    <property type="term" value="P:signal transduction"/>
    <property type="evidence" value="ECO:0007669"/>
    <property type="project" value="InterPro"/>
</dbReference>
<reference evidence="4" key="2">
    <citation type="submission" date="2020-08" db="EMBL/GenBank/DDBJ databases">
        <authorList>
            <person name="Chen M."/>
            <person name="Teng W."/>
            <person name="Zhao L."/>
            <person name="Hu C."/>
            <person name="Zhou Y."/>
            <person name="Han B."/>
            <person name="Song L."/>
            <person name="Shu W."/>
        </authorList>
    </citation>
    <scope>NUCLEOTIDE SEQUENCE</scope>
    <source>
        <strain evidence="4">FACHB-1277</strain>
    </source>
</reference>
<dbReference type="CDD" id="cd00130">
    <property type="entry name" value="PAS"/>
    <property type="match status" value="1"/>
</dbReference>
<dbReference type="Pfam" id="PF00672">
    <property type="entry name" value="HAMP"/>
    <property type="match status" value="1"/>
</dbReference>
<name>A0A926UYD3_9CYAN</name>
<dbReference type="SMART" id="SM00304">
    <property type="entry name" value="HAMP"/>
    <property type="match status" value="1"/>
</dbReference>
<dbReference type="RefSeq" id="WP_190352670.1">
    <property type="nucleotide sequence ID" value="NZ_JACJPY010000092.1"/>
</dbReference>
<dbReference type="InterPro" id="IPR003660">
    <property type="entry name" value="HAMP_dom"/>
</dbReference>
<proteinExistence type="predicted"/>
<evidence type="ECO:0000259" key="2">
    <source>
        <dbReference type="PROSITE" id="PS50112"/>
    </source>
</evidence>
<comment type="caution">
    <text evidence="4">The sequence shown here is derived from an EMBL/GenBank/DDBJ whole genome shotgun (WGS) entry which is preliminary data.</text>
</comment>
<dbReference type="Gene3D" id="6.10.340.10">
    <property type="match status" value="1"/>
</dbReference>
<protein>
    <submittedName>
        <fullName evidence="4">HAMP domain-containing protein</fullName>
    </submittedName>
</protein>
<dbReference type="SMART" id="SM00091">
    <property type="entry name" value="PAS"/>
    <property type="match status" value="1"/>
</dbReference>
<evidence type="ECO:0000256" key="1">
    <source>
        <dbReference type="SAM" id="Phobius"/>
    </source>
</evidence>
<dbReference type="GO" id="GO:0016020">
    <property type="term" value="C:membrane"/>
    <property type="evidence" value="ECO:0007669"/>
    <property type="project" value="InterPro"/>
</dbReference>
<dbReference type="Pfam" id="PF00989">
    <property type="entry name" value="PAS"/>
    <property type="match status" value="1"/>
</dbReference>
<dbReference type="EMBL" id="JACJPY010000092">
    <property type="protein sequence ID" value="MBD2152262.1"/>
    <property type="molecule type" value="Genomic_DNA"/>
</dbReference>
<feature type="transmembrane region" description="Helical" evidence="1">
    <location>
        <begin position="290"/>
        <end position="312"/>
    </location>
</feature>
<dbReference type="CDD" id="cd06225">
    <property type="entry name" value="HAMP"/>
    <property type="match status" value="1"/>
</dbReference>
<evidence type="ECO:0000313" key="4">
    <source>
        <dbReference type="EMBL" id="MBD2152262.1"/>
    </source>
</evidence>
<dbReference type="PROSITE" id="PS50885">
    <property type="entry name" value="HAMP"/>
    <property type="match status" value="1"/>
</dbReference>
<dbReference type="PROSITE" id="PS50112">
    <property type="entry name" value="PAS"/>
    <property type="match status" value="1"/>
</dbReference>
<accession>A0A926UYD3</accession>
<keyword evidence="1" id="KW-1133">Transmembrane helix</keyword>
<sequence>MSEITAILIIFSTDQNYRKSLTKFFLAKADLARVKKSSELQNWLTENQGSAAAIASKNDISKKLQNLLKNNLKDSIENSSRSGSKDVNQLDLATTFNYYLGSYPQVDSVVFVANDQILFHLDNKSASGNLPNSINIDISDRANDNGKGYLNFQNDQPIISFANPIFDESGNRIGKLLVNSKLERFSKIIDNAAIANVETDNNLFDSYLVGKFPDNRFFVIKNSLEIRNDATFIDNIAINQGFADTKNTARYRSHTGVNVFGSYGKFKDLGIVVLSEVAEKTALASGDRNIGNMFVIANGIVLIMTAICYLLIRYQMQLVVEVADVAAAIVKGDLDVKFPTGGKDEIGTLAIALNHLLAKFKYIEQSYLTSDSSQGKSLDVHTHILNKYIDITSEGFILLDQNGLIIDLNANFAEILSISITEAIGGSYIDILPTEISALVDDLVKRSPNQLSYEQVQQIKFCPPYDQPYLINISTITNQENHQNSDKDQYELLAIIITAHIDDNATSLNLQNHSISPNQSLLISSKYREEITQKLRIPMTSLLGFLKVTQQKLETSILPKIIAADDKTKRSVQQVSQNLEVMISEGMLIAKAIGEVLQEHHQGRDAKSSSGSKVVSIAQLLKRFHSEALNLCHQKNCQLVFSDFVDTAITQPSEHNIVEDLLYVLHNLLYRLLLTANYGNIIFNARLINQRLVITIARVNLALSTGQVNLLMDKLYTAIAANKTTRKNNQVAQGSGLTKIQNILEKYGGTTALEILESNRESHQFYVLTLPIASN</sequence>